<feature type="compositionally biased region" description="Polar residues" evidence="1">
    <location>
        <begin position="13"/>
        <end position="36"/>
    </location>
</feature>
<dbReference type="EMBL" id="CAJPDS010000026">
    <property type="protein sequence ID" value="CAF9920588.1"/>
    <property type="molecule type" value="Genomic_DNA"/>
</dbReference>
<feature type="compositionally biased region" description="Acidic residues" evidence="1">
    <location>
        <begin position="75"/>
        <end position="88"/>
    </location>
</feature>
<evidence type="ECO:0008006" key="4">
    <source>
        <dbReference type="Google" id="ProtNLM"/>
    </source>
</evidence>
<reference evidence="2" key="1">
    <citation type="submission" date="2021-03" db="EMBL/GenBank/DDBJ databases">
        <authorList>
            <person name="Tagirdzhanova G."/>
        </authorList>
    </citation>
    <scope>NUCLEOTIDE SEQUENCE</scope>
</reference>
<name>A0A8H3IJ09_9LECA</name>
<gene>
    <name evidence="2" type="ORF">HETSPECPRED_004296</name>
</gene>
<evidence type="ECO:0000256" key="1">
    <source>
        <dbReference type="SAM" id="MobiDB-lite"/>
    </source>
</evidence>
<proteinExistence type="predicted"/>
<sequence length="527" mass="57648">MVEARKKDEAGMSSPTSVKSQSSHVSDLPSPTTPTFSARGHGRFPSSSSSLASSPVVRESMDGFGSAKRPLTEVKEEEPLERDDDLEMIDCSEADINNERNLSKSISYGESSMTAETDITSSTPDYDLADGASDLEFAMNPVLKRPRPSEFSPNGFTSRLGTRFPSLSQKWRNRRANNTASIVDGIQEVRPQRSRANSTRAPSLAGSEALDPKDHPLPPTPARSIFDDRGEDMPIGNIDVQKANTHEEEPENEMTATTPLLPPILANVSTHLQDVPYQSPLQSPKIAEPDSPSGTHTPLTSPLLPSLPSPPLSNKPSISSFHRGRGLSQLPSPTGLLPFSEIPPLPLTTTAPAPDPWADKLGHANFSITPEPYLPPNFTIMTCKELRKDWELARQNYMRHLARVGEHYGATSKIYRLTEEKWVEIDNVWKSNSDICLAQIIDTGGFEGALDRESPAPLIKLPSLNGPRSEGKFPKLGDEVIVGPMEQIACPLNLQKRSSKKRSFFKFLHGMLPNGAGMFGGRERSPS</sequence>
<feature type="compositionally biased region" description="Low complexity" evidence="1">
    <location>
        <begin position="291"/>
        <end position="304"/>
    </location>
</feature>
<evidence type="ECO:0000313" key="3">
    <source>
        <dbReference type="Proteomes" id="UP000664521"/>
    </source>
</evidence>
<dbReference type="Proteomes" id="UP000664521">
    <property type="component" value="Unassembled WGS sequence"/>
</dbReference>
<keyword evidence="3" id="KW-1185">Reference proteome</keyword>
<comment type="caution">
    <text evidence="2">The sequence shown here is derived from an EMBL/GenBank/DDBJ whole genome shotgun (WGS) entry which is preliminary data.</text>
</comment>
<dbReference type="AlphaFoldDB" id="A0A8H3IJ09"/>
<dbReference type="OrthoDB" id="3882058at2759"/>
<organism evidence="2 3">
    <name type="scientific">Heterodermia speciosa</name>
    <dbReference type="NCBI Taxonomy" id="116794"/>
    <lineage>
        <taxon>Eukaryota</taxon>
        <taxon>Fungi</taxon>
        <taxon>Dikarya</taxon>
        <taxon>Ascomycota</taxon>
        <taxon>Pezizomycotina</taxon>
        <taxon>Lecanoromycetes</taxon>
        <taxon>OSLEUM clade</taxon>
        <taxon>Lecanoromycetidae</taxon>
        <taxon>Caliciales</taxon>
        <taxon>Physciaceae</taxon>
        <taxon>Heterodermia</taxon>
    </lineage>
</organism>
<feature type="region of interest" description="Disordered" evidence="1">
    <location>
        <begin position="186"/>
        <end position="236"/>
    </location>
</feature>
<accession>A0A8H3IJ09</accession>
<feature type="region of interest" description="Disordered" evidence="1">
    <location>
        <begin position="1"/>
        <end position="88"/>
    </location>
</feature>
<evidence type="ECO:0000313" key="2">
    <source>
        <dbReference type="EMBL" id="CAF9920588.1"/>
    </source>
</evidence>
<feature type="compositionally biased region" description="Basic and acidic residues" evidence="1">
    <location>
        <begin position="1"/>
        <end position="10"/>
    </location>
</feature>
<feature type="region of interest" description="Disordered" evidence="1">
    <location>
        <begin position="279"/>
        <end position="343"/>
    </location>
</feature>
<protein>
    <recommendedName>
        <fullName evidence="4">Only prolin and serin are matching in the corresponding protein</fullName>
    </recommendedName>
</protein>